<proteinExistence type="inferred from homology"/>
<evidence type="ECO:0000313" key="20">
    <source>
        <dbReference type="Proteomes" id="UP000027265"/>
    </source>
</evidence>
<dbReference type="GO" id="GO:0046872">
    <property type="term" value="F:metal ion binding"/>
    <property type="evidence" value="ECO:0007669"/>
    <property type="project" value="UniProtKB-KW"/>
</dbReference>
<evidence type="ECO:0000256" key="11">
    <source>
        <dbReference type="ARBA" id="ARBA00023002"/>
    </source>
</evidence>
<evidence type="ECO:0000259" key="18">
    <source>
        <dbReference type="PROSITE" id="PS51384"/>
    </source>
</evidence>
<sequence length="436" mass="49322">MSAGCQVDTIPEARPLTDAQRRLVKATGPILAMHWVTITGHFYKQMLLHHPELRPLFNQTNQKTLRQPAALAAAIYAYSASIDDLSRFKPIVERICHKHVTINVLPAQYAVVGHHLLSAIKDILGRGFTNELMDAWKAAYWQLAHICIDREAELYKEAAWVGWQSFKVEKRIKESEDITSFYFVPVDPTLSPIPVFKPGQFISVRQFMPEFNYHQCRQYSLSDSPNTGYLRISVRRDPGAETEDVDGNPVFHHRGWMSNLLHNTLKEGDTIEMTAPFGTFVLDTSSAAPIVLISAGVGQTPFISMLNSIFVDKKSAVPISKRVTWIHTTRNRGSHAFREHVRTLVNANSERLRSVVFYTDPEEDSVEGKDFDFEGRPDLVVIPEEDLFLTDPTAQYYVCGPMDFMTNMYKTLVRTGVDSSRVLMEVYGAGSVPRNV</sequence>
<keyword evidence="20" id="KW-1185">Reference proteome</keyword>
<dbReference type="FunFam" id="3.40.50.80:FF:000010">
    <property type="entry name" value="Flavohemoprotein"/>
    <property type="match status" value="1"/>
</dbReference>
<dbReference type="InterPro" id="IPR009050">
    <property type="entry name" value="Globin-like_sf"/>
</dbReference>
<feature type="domain" description="FAD-binding FR-type" evidence="18">
    <location>
        <begin position="161"/>
        <end position="283"/>
    </location>
</feature>
<evidence type="ECO:0000256" key="14">
    <source>
        <dbReference type="ARBA" id="ARBA00048649"/>
    </source>
</evidence>
<keyword evidence="11" id="KW-0560">Oxidoreductase</keyword>
<dbReference type="GO" id="GO:0020037">
    <property type="term" value="F:heme binding"/>
    <property type="evidence" value="ECO:0007669"/>
    <property type="project" value="InterPro"/>
</dbReference>
<evidence type="ECO:0000256" key="16">
    <source>
        <dbReference type="ARBA" id="ARBA00056398"/>
    </source>
</evidence>
<evidence type="ECO:0000313" key="19">
    <source>
        <dbReference type="EMBL" id="KDQ56639.1"/>
    </source>
</evidence>
<dbReference type="SUPFAM" id="SSF63380">
    <property type="entry name" value="Riboflavin synthase domain-like"/>
    <property type="match status" value="1"/>
</dbReference>
<evidence type="ECO:0000256" key="8">
    <source>
        <dbReference type="ARBA" id="ARBA00022723"/>
    </source>
</evidence>
<gene>
    <name evidence="19" type="ORF">JAAARDRAFT_36117</name>
</gene>
<keyword evidence="8" id="KW-0479">Metal-binding</keyword>
<dbReference type="InterPro" id="IPR008333">
    <property type="entry name" value="Cbr1-like_FAD-bd_dom"/>
</dbReference>
<evidence type="ECO:0000256" key="7">
    <source>
        <dbReference type="ARBA" id="ARBA00022630"/>
    </source>
</evidence>
<keyword evidence="10" id="KW-0521">NADP</keyword>
<evidence type="ECO:0000256" key="13">
    <source>
        <dbReference type="ARBA" id="ARBA00023027"/>
    </source>
</evidence>
<evidence type="ECO:0000256" key="12">
    <source>
        <dbReference type="ARBA" id="ARBA00023004"/>
    </source>
</evidence>
<keyword evidence="13" id="KW-0520">NAD</keyword>
<comment type="catalytic activity">
    <reaction evidence="14">
        <text>2 nitric oxide + NADH + 2 O2 = 2 nitrate + NAD(+) + H(+)</text>
        <dbReference type="Rhea" id="RHEA:19469"/>
        <dbReference type="ChEBI" id="CHEBI:15378"/>
        <dbReference type="ChEBI" id="CHEBI:15379"/>
        <dbReference type="ChEBI" id="CHEBI:16480"/>
        <dbReference type="ChEBI" id="CHEBI:17632"/>
        <dbReference type="ChEBI" id="CHEBI:57540"/>
        <dbReference type="ChEBI" id="CHEBI:57945"/>
        <dbReference type="EC" id="1.14.12.17"/>
    </reaction>
</comment>
<dbReference type="Proteomes" id="UP000027265">
    <property type="component" value="Unassembled WGS sequence"/>
</dbReference>
<comment type="catalytic activity">
    <reaction evidence="15">
        <text>2 nitric oxide + NADPH + 2 O2 = 2 nitrate + NADP(+) + H(+)</text>
        <dbReference type="Rhea" id="RHEA:19465"/>
        <dbReference type="ChEBI" id="CHEBI:15378"/>
        <dbReference type="ChEBI" id="CHEBI:15379"/>
        <dbReference type="ChEBI" id="CHEBI:16480"/>
        <dbReference type="ChEBI" id="CHEBI:17632"/>
        <dbReference type="ChEBI" id="CHEBI:57783"/>
        <dbReference type="ChEBI" id="CHEBI:58349"/>
        <dbReference type="EC" id="1.14.12.17"/>
    </reaction>
</comment>
<evidence type="ECO:0000256" key="6">
    <source>
        <dbReference type="ARBA" id="ARBA00022617"/>
    </source>
</evidence>
<evidence type="ECO:0000256" key="5">
    <source>
        <dbReference type="ARBA" id="ARBA00022575"/>
    </source>
</evidence>
<dbReference type="EMBL" id="KL197721">
    <property type="protein sequence ID" value="KDQ56639.1"/>
    <property type="molecule type" value="Genomic_DNA"/>
</dbReference>
<dbReference type="GO" id="GO:0046210">
    <property type="term" value="P:nitric oxide catabolic process"/>
    <property type="evidence" value="ECO:0007669"/>
    <property type="project" value="TreeGrafter"/>
</dbReference>
<dbReference type="EC" id="1.14.12.17" evidence="4"/>
<dbReference type="SUPFAM" id="SSF52343">
    <property type="entry name" value="Ferredoxin reductase-like, C-terminal NADP-linked domain"/>
    <property type="match status" value="1"/>
</dbReference>
<comment type="similarity">
    <text evidence="3">In the C-terminal section; belongs to the flavoprotein pyridine nucleotide cytochrome reductase family.</text>
</comment>
<protein>
    <recommendedName>
        <fullName evidence="4">nitric oxide dioxygenase</fullName>
        <ecNumber evidence="4">1.14.12.17</ecNumber>
    </recommendedName>
</protein>
<dbReference type="CDD" id="cd08922">
    <property type="entry name" value="FHb-globin"/>
    <property type="match status" value="1"/>
</dbReference>
<name>A0A067PPD2_9AGAM</name>
<accession>A0A067PPD2</accession>
<dbReference type="InterPro" id="IPR001433">
    <property type="entry name" value="OxRdtase_FAD/NAD-bd"/>
</dbReference>
<dbReference type="Pfam" id="PF00175">
    <property type="entry name" value="NAD_binding_1"/>
    <property type="match status" value="1"/>
</dbReference>
<dbReference type="PROSITE" id="PS51384">
    <property type="entry name" value="FAD_FR"/>
    <property type="match status" value="1"/>
</dbReference>
<dbReference type="GO" id="GO:0071949">
    <property type="term" value="F:FAD binding"/>
    <property type="evidence" value="ECO:0007669"/>
    <property type="project" value="TreeGrafter"/>
</dbReference>
<feature type="domain" description="Globin" evidence="17">
    <location>
        <begin position="15"/>
        <end position="152"/>
    </location>
</feature>
<comment type="cofactor">
    <cofactor evidence="1">
        <name>heme b</name>
        <dbReference type="ChEBI" id="CHEBI:60344"/>
    </cofactor>
</comment>
<dbReference type="GO" id="GO:0008941">
    <property type="term" value="F:nitric oxide dioxygenase NAD(P)H activity"/>
    <property type="evidence" value="ECO:0007669"/>
    <property type="project" value="UniProtKB-EC"/>
</dbReference>
<keyword evidence="5" id="KW-0216">Detoxification</keyword>
<dbReference type="STRING" id="933084.A0A067PPD2"/>
<organism evidence="19 20">
    <name type="scientific">Jaapia argillacea MUCL 33604</name>
    <dbReference type="NCBI Taxonomy" id="933084"/>
    <lineage>
        <taxon>Eukaryota</taxon>
        <taxon>Fungi</taxon>
        <taxon>Dikarya</taxon>
        <taxon>Basidiomycota</taxon>
        <taxon>Agaricomycotina</taxon>
        <taxon>Agaricomycetes</taxon>
        <taxon>Agaricomycetidae</taxon>
        <taxon>Jaapiales</taxon>
        <taxon>Jaapiaceae</taxon>
        <taxon>Jaapia</taxon>
    </lineage>
</organism>
<evidence type="ECO:0000256" key="4">
    <source>
        <dbReference type="ARBA" id="ARBA00012229"/>
    </source>
</evidence>
<keyword evidence="6" id="KW-0349">Heme</keyword>
<evidence type="ECO:0000256" key="2">
    <source>
        <dbReference type="ARBA" id="ARBA00001974"/>
    </source>
</evidence>
<dbReference type="FunFam" id="2.40.30.10:FF:000034">
    <property type="entry name" value="Flavohemoprotein"/>
    <property type="match status" value="1"/>
</dbReference>
<comment type="cofactor">
    <cofactor evidence="2">
        <name>FAD</name>
        <dbReference type="ChEBI" id="CHEBI:57692"/>
    </cofactor>
</comment>
<dbReference type="PANTHER" id="PTHR43396:SF3">
    <property type="entry name" value="FLAVOHEMOPROTEIN"/>
    <property type="match status" value="1"/>
</dbReference>
<dbReference type="FunCoup" id="A0A067PPD2">
    <property type="interactions" value="92"/>
</dbReference>
<dbReference type="SUPFAM" id="SSF46458">
    <property type="entry name" value="Globin-like"/>
    <property type="match status" value="1"/>
</dbReference>
<dbReference type="InterPro" id="IPR017938">
    <property type="entry name" value="Riboflavin_synthase-like_b-brl"/>
</dbReference>
<evidence type="ECO:0000256" key="9">
    <source>
        <dbReference type="ARBA" id="ARBA00022827"/>
    </source>
</evidence>
<dbReference type="InterPro" id="IPR012292">
    <property type="entry name" value="Globin/Proto"/>
</dbReference>
<dbReference type="FunFam" id="1.10.490.10:FF:000003">
    <property type="entry name" value="Flavohemoprotein"/>
    <property type="match status" value="1"/>
</dbReference>
<dbReference type="InterPro" id="IPR017927">
    <property type="entry name" value="FAD-bd_FR_type"/>
</dbReference>
<dbReference type="GO" id="GO:0009636">
    <property type="term" value="P:response to toxic substance"/>
    <property type="evidence" value="ECO:0007669"/>
    <property type="project" value="UniProtKB-KW"/>
</dbReference>
<dbReference type="Gene3D" id="1.10.490.10">
    <property type="entry name" value="Globins"/>
    <property type="match status" value="1"/>
</dbReference>
<evidence type="ECO:0000259" key="17">
    <source>
        <dbReference type="PROSITE" id="PS01033"/>
    </source>
</evidence>
<dbReference type="HOGENOM" id="CLU_003827_12_0_1"/>
<dbReference type="AlphaFoldDB" id="A0A067PPD2"/>
<dbReference type="InParanoid" id="A0A067PPD2"/>
<keyword evidence="9" id="KW-0274">FAD</keyword>
<evidence type="ECO:0000256" key="3">
    <source>
        <dbReference type="ARBA" id="ARBA00006401"/>
    </source>
</evidence>
<evidence type="ECO:0000256" key="1">
    <source>
        <dbReference type="ARBA" id="ARBA00001970"/>
    </source>
</evidence>
<reference evidence="20" key="1">
    <citation type="journal article" date="2014" name="Proc. Natl. Acad. Sci. U.S.A.">
        <title>Extensive sampling of basidiomycete genomes demonstrates inadequacy of the white-rot/brown-rot paradigm for wood decay fungi.</title>
        <authorList>
            <person name="Riley R."/>
            <person name="Salamov A.A."/>
            <person name="Brown D.W."/>
            <person name="Nagy L.G."/>
            <person name="Floudas D."/>
            <person name="Held B.W."/>
            <person name="Levasseur A."/>
            <person name="Lombard V."/>
            <person name="Morin E."/>
            <person name="Otillar R."/>
            <person name="Lindquist E.A."/>
            <person name="Sun H."/>
            <person name="LaButti K.M."/>
            <person name="Schmutz J."/>
            <person name="Jabbour D."/>
            <person name="Luo H."/>
            <person name="Baker S.E."/>
            <person name="Pisabarro A.G."/>
            <person name="Walton J.D."/>
            <person name="Blanchette R.A."/>
            <person name="Henrissat B."/>
            <person name="Martin F."/>
            <person name="Cullen D."/>
            <person name="Hibbett D.S."/>
            <person name="Grigoriev I.V."/>
        </authorList>
    </citation>
    <scope>NUCLEOTIDE SEQUENCE [LARGE SCALE GENOMIC DNA]</scope>
    <source>
        <strain evidence="20">MUCL 33604</strain>
    </source>
</reference>
<keyword evidence="7" id="KW-0285">Flavoprotein</keyword>
<dbReference type="CDD" id="cd06184">
    <property type="entry name" value="flavohem_like_fad_nad_binding"/>
    <property type="match status" value="1"/>
</dbReference>
<evidence type="ECO:0000256" key="15">
    <source>
        <dbReference type="ARBA" id="ARBA00049433"/>
    </source>
</evidence>
<dbReference type="InterPro" id="IPR000971">
    <property type="entry name" value="Globin"/>
</dbReference>
<dbReference type="Pfam" id="PF00970">
    <property type="entry name" value="FAD_binding_6"/>
    <property type="match status" value="1"/>
</dbReference>
<dbReference type="InterPro" id="IPR039261">
    <property type="entry name" value="FNR_nucleotide-bd"/>
</dbReference>
<dbReference type="Pfam" id="PF00042">
    <property type="entry name" value="Globin"/>
    <property type="match status" value="1"/>
</dbReference>
<dbReference type="Gene3D" id="3.40.50.80">
    <property type="entry name" value="Nucleotide-binding domain of ferredoxin-NADP reductase (FNR) module"/>
    <property type="match status" value="1"/>
</dbReference>
<dbReference type="PROSITE" id="PS01033">
    <property type="entry name" value="GLOBIN"/>
    <property type="match status" value="1"/>
</dbReference>
<evidence type="ECO:0000256" key="10">
    <source>
        <dbReference type="ARBA" id="ARBA00022857"/>
    </source>
</evidence>
<dbReference type="OrthoDB" id="436496at2759"/>
<dbReference type="GO" id="GO:0019825">
    <property type="term" value="F:oxygen binding"/>
    <property type="evidence" value="ECO:0007669"/>
    <property type="project" value="InterPro"/>
</dbReference>
<dbReference type="GO" id="GO:0071500">
    <property type="term" value="P:cellular response to nitrosative stress"/>
    <property type="evidence" value="ECO:0007669"/>
    <property type="project" value="TreeGrafter"/>
</dbReference>
<dbReference type="PANTHER" id="PTHR43396">
    <property type="entry name" value="FLAVOHEMOPROTEIN"/>
    <property type="match status" value="1"/>
</dbReference>
<comment type="function">
    <text evidence="16">In the presence of oxygen and NADH, it has NADH oxidase activity, which leads to the generation of superoxide and H(2)O(2). Under anaerobic conditions, it also exhibits nitric oxide reductase and FAD reductase activities. However, all these reactions are much lower than NOD activity.</text>
</comment>
<keyword evidence="12" id="KW-0408">Iron</keyword>
<dbReference type="Gene3D" id="2.40.30.10">
    <property type="entry name" value="Translation factors"/>
    <property type="match status" value="1"/>
</dbReference>